<evidence type="ECO:0000256" key="5">
    <source>
        <dbReference type="RuleBase" id="RU003345"/>
    </source>
</evidence>
<gene>
    <name evidence="8" type="ORF">Gocc_1937</name>
</gene>
<name>A0A7M2YW40_9ACTN</name>
<evidence type="ECO:0000313" key="9">
    <source>
        <dbReference type="Proteomes" id="UP000254134"/>
    </source>
</evidence>
<dbReference type="InterPro" id="IPR029510">
    <property type="entry name" value="Ald_DH_CS_GLU"/>
</dbReference>
<reference evidence="9" key="2">
    <citation type="journal article" date="2019" name="MicrobiologyOpen">
        <title>High-quality draft genome sequence of Gaiella occulta isolated from a 150 meter deep mineral water borehole and comparison with the genome sequences of other deep-branching lineages of the phylum Actinobacteria.</title>
        <authorList>
            <person name="Severino R."/>
            <person name="Froufe H.J.C."/>
            <person name="Barroso C."/>
            <person name="Albuquerque L."/>
            <person name="Lobo-da-Cunha A."/>
            <person name="da Costa M.S."/>
            <person name="Egas C."/>
        </authorList>
    </citation>
    <scope>NUCLEOTIDE SEQUENCE [LARGE SCALE GENOMIC DNA]</scope>
    <source>
        <strain evidence="9">F2-233</strain>
    </source>
</reference>
<dbReference type="FunFam" id="3.40.605.10:FF:000007">
    <property type="entry name" value="NAD/NADP-dependent betaine aldehyde dehydrogenase"/>
    <property type="match status" value="1"/>
</dbReference>
<keyword evidence="2 5" id="KW-0560">Oxidoreductase</keyword>
<dbReference type="NCBIfam" id="TIGR02299">
    <property type="entry name" value="HpaE"/>
    <property type="match status" value="1"/>
</dbReference>
<dbReference type="InterPro" id="IPR016163">
    <property type="entry name" value="Ald_DH_C"/>
</dbReference>
<evidence type="ECO:0000256" key="1">
    <source>
        <dbReference type="ARBA" id="ARBA00009986"/>
    </source>
</evidence>
<dbReference type="Gene3D" id="3.40.605.10">
    <property type="entry name" value="Aldehyde Dehydrogenase, Chain A, domain 1"/>
    <property type="match status" value="1"/>
</dbReference>
<sequence>MSGATVRSTSDEVATHPPHERVLHFIEGAFVPSRDGGCFETRAPATNDVLAEVAEGLAADVDRAVSAARRAFDESPWPRMTPAERAAALRRVADAIEARGEEIVRAECLDTGLPIAQARGQATRAAENFRFFADAVTQLETHAYGVDGRFLNYVVRKPVGVAALITPWNTPFMLETWKVAPCLAAGNTCVLKPAEWSPLSAVKLAEAIADAGIPPGVFNLVHGIGEVAGAALVAHPDVRLVSFTGETTTGKEIVRSGAATLKRFSLELGGKSPVVVFADADLDRAVDAAVFGVFSLNGERCTAGSRLLVEDAVYDDVVARVAERTAAIRCGDPLDPATELGPLIHPEHWRSVRGYVETGVAEGARLLVGGDCPPGLPASNYLAATLFADVRPEMRVFQEEIFGPVLCATPFRDEEEAVRLANGVRYGLAAYVWTRDLQRAHRVAGAIDAGMVWLNSQNVRDLRTPFGGAKESGIGREGGRFSFDFYSELETIHTALGDHPIPRLGLPTGDKEVRGDAGTHR</sequence>
<dbReference type="FunFam" id="3.40.309.10:FF:000012">
    <property type="entry name" value="Betaine aldehyde dehydrogenase"/>
    <property type="match status" value="1"/>
</dbReference>
<dbReference type="AlphaFoldDB" id="A0A7M2YW40"/>
<evidence type="ECO:0000259" key="7">
    <source>
        <dbReference type="Pfam" id="PF00171"/>
    </source>
</evidence>
<evidence type="ECO:0000256" key="6">
    <source>
        <dbReference type="SAM" id="MobiDB-lite"/>
    </source>
</evidence>
<dbReference type="EMBL" id="QQZY01000004">
    <property type="protein sequence ID" value="RDI74361.1"/>
    <property type="molecule type" value="Genomic_DNA"/>
</dbReference>
<evidence type="ECO:0000256" key="3">
    <source>
        <dbReference type="ARBA" id="ARBA00023027"/>
    </source>
</evidence>
<feature type="domain" description="Aldehyde dehydrogenase" evidence="7">
    <location>
        <begin position="31"/>
        <end position="492"/>
    </location>
</feature>
<evidence type="ECO:0000313" key="8">
    <source>
        <dbReference type="EMBL" id="RDI74361.1"/>
    </source>
</evidence>
<organism evidence="8 9">
    <name type="scientific">Gaiella occulta</name>
    <dbReference type="NCBI Taxonomy" id="1002870"/>
    <lineage>
        <taxon>Bacteria</taxon>
        <taxon>Bacillati</taxon>
        <taxon>Actinomycetota</taxon>
        <taxon>Thermoleophilia</taxon>
        <taxon>Gaiellales</taxon>
        <taxon>Gaiellaceae</taxon>
        <taxon>Gaiella</taxon>
    </lineage>
</organism>
<keyword evidence="9" id="KW-1185">Reference proteome</keyword>
<dbReference type="InterPro" id="IPR016160">
    <property type="entry name" value="Ald_DH_CS_CYS"/>
</dbReference>
<dbReference type="PANTHER" id="PTHR43720">
    <property type="entry name" value="2-AMINOMUCONIC SEMIALDEHYDE DEHYDROGENASE"/>
    <property type="match status" value="1"/>
</dbReference>
<keyword evidence="3" id="KW-0520">NAD</keyword>
<feature type="region of interest" description="Disordered" evidence="6">
    <location>
        <begin position="500"/>
        <end position="521"/>
    </location>
</feature>
<comment type="caution">
    <text evidence="8">The sequence shown here is derived from an EMBL/GenBank/DDBJ whole genome shotgun (WGS) entry which is preliminary data.</text>
</comment>
<proteinExistence type="inferred from homology"/>
<dbReference type="Pfam" id="PF00171">
    <property type="entry name" value="Aldedh"/>
    <property type="match status" value="1"/>
</dbReference>
<dbReference type="InterPro" id="IPR011985">
    <property type="entry name" value="DH_HpaE"/>
</dbReference>
<dbReference type="GO" id="GO:0018480">
    <property type="term" value="F:5-carboxymethyl-2-hydroxymuconic-semialdehyde dehydrogenase activity"/>
    <property type="evidence" value="ECO:0007669"/>
    <property type="project" value="InterPro"/>
</dbReference>
<dbReference type="RefSeq" id="WP_114796359.1">
    <property type="nucleotide sequence ID" value="NZ_QQZY01000004.1"/>
</dbReference>
<dbReference type="Proteomes" id="UP000254134">
    <property type="component" value="Unassembled WGS sequence"/>
</dbReference>
<evidence type="ECO:0000256" key="2">
    <source>
        <dbReference type="ARBA" id="ARBA00023002"/>
    </source>
</evidence>
<dbReference type="PANTHER" id="PTHR43720:SF2">
    <property type="entry name" value="2-AMINOMUCONIC SEMIALDEHYDE DEHYDROGENASE"/>
    <property type="match status" value="1"/>
</dbReference>
<dbReference type="InterPro" id="IPR016162">
    <property type="entry name" value="Ald_DH_N"/>
</dbReference>
<dbReference type="Gene3D" id="3.40.309.10">
    <property type="entry name" value="Aldehyde Dehydrogenase, Chain A, domain 2"/>
    <property type="match status" value="1"/>
</dbReference>
<dbReference type="InterPro" id="IPR015590">
    <property type="entry name" value="Aldehyde_DH_dom"/>
</dbReference>
<feature type="active site" evidence="4">
    <location>
        <position position="267"/>
    </location>
</feature>
<dbReference type="PROSITE" id="PS00070">
    <property type="entry name" value="ALDEHYDE_DEHYDR_CYS"/>
    <property type="match status" value="1"/>
</dbReference>
<dbReference type="InterPro" id="IPR016161">
    <property type="entry name" value="Ald_DH/histidinol_DH"/>
</dbReference>
<dbReference type="OrthoDB" id="3495787at2"/>
<dbReference type="SUPFAM" id="SSF53720">
    <property type="entry name" value="ALDH-like"/>
    <property type="match status" value="1"/>
</dbReference>
<reference evidence="8 9" key="1">
    <citation type="submission" date="2018-07" db="EMBL/GenBank/DDBJ databases">
        <title>High-quality-draft genome sequence of Gaiella occulta.</title>
        <authorList>
            <person name="Severino R."/>
            <person name="Froufe H.J.C."/>
            <person name="Rainey F.A."/>
            <person name="Barroso C."/>
            <person name="Albuquerque L."/>
            <person name="Lobo-Da-Cunha A."/>
            <person name="Da Costa M.S."/>
            <person name="Egas C."/>
        </authorList>
    </citation>
    <scope>NUCLEOTIDE SEQUENCE [LARGE SCALE GENOMIC DNA]</scope>
    <source>
        <strain evidence="8 9">F2-233</strain>
    </source>
</reference>
<accession>A0A7M2YW40</accession>
<dbReference type="CDD" id="cd07093">
    <property type="entry name" value="ALDH_F8_HMSADH"/>
    <property type="match status" value="1"/>
</dbReference>
<protein>
    <submittedName>
        <fullName evidence="8">HpaE: 5-carboxymethyl-2-hydroxymuconate semialdehyde dehydrogenase</fullName>
    </submittedName>
</protein>
<evidence type="ECO:0000256" key="4">
    <source>
        <dbReference type="PROSITE-ProRule" id="PRU10007"/>
    </source>
</evidence>
<feature type="compositionally biased region" description="Basic and acidic residues" evidence="6">
    <location>
        <begin position="509"/>
        <end position="521"/>
    </location>
</feature>
<comment type="similarity">
    <text evidence="1 5">Belongs to the aldehyde dehydrogenase family.</text>
</comment>
<dbReference type="GO" id="GO:1901023">
    <property type="term" value="P:4-hydroxyphenylacetate catabolic process"/>
    <property type="evidence" value="ECO:0007669"/>
    <property type="project" value="InterPro"/>
</dbReference>
<dbReference type="PROSITE" id="PS00687">
    <property type="entry name" value="ALDEHYDE_DEHYDR_GLU"/>
    <property type="match status" value="1"/>
</dbReference>